<organism evidence="3 4">
    <name type="scientific">Pangasianodon hypophthalmus</name>
    <name type="common">Striped catfish</name>
    <name type="synonym">Helicophagus hypophthalmus</name>
    <dbReference type="NCBI Taxonomy" id="310915"/>
    <lineage>
        <taxon>Eukaryota</taxon>
        <taxon>Metazoa</taxon>
        <taxon>Chordata</taxon>
        <taxon>Craniata</taxon>
        <taxon>Vertebrata</taxon>
        <taxon>Euteleostomi</taxon>
        <taxon>Actinopterygii</taxon>
        <taxon>Neopterygii</taxon>
        <taxon>Teleostei</taxon>
        <taxon>Ostariophysi</taxon>
        <taxon>Siluriformes</taxon>
        <taxon>Pangasiidae</taxon>
        <taxon>Pangasianodon</taxon>
    </lineage>
</organism>
<sequence length="371" mass="38372">MDVLCLVALLFVGAIARPENGWQSQQGPGPVGGGPGPVGGGSGPMRGGSGPMGGGKGPMQGGSRPMGGGSRPMGGGSGPMGGGPGPMGGGSGPMREGSGPMGGGSGPMGGGPGPMGRRPWPMREGPGPKGGRYRPKNESSELMGGHHRPKNESSELMRERHRPKNESSELMRERHRPKNNGSGRLDGRGSQPPVVPGLMKADLDQSKGPFVNGNSQGVPDSKDVEPDFPGWPRSDFGSVGPLDYAAHRGGPHGGGPHGGGPHGGRRPSNPNTQFIPIFKADNITLQGLNVTLPLKEGENIFILPTIRGLPQMDMNAPQEFAYGGGMFGAQPYMRVVYNPRATQKISFEYGVMQLLPSFLKAESGSNEDTPV</sequence>
<evidence type="ECO:0000256" key="1">
    <source>
        <dbReference type="SAM" id="MobiDB-lite"/>
    </source>
</evidence>
<dbReference type="AlphaFoldDB" id="A0A5N5JU41"/>
<evidence type="ECO:0000256" key="2">
    <source>
        <dbReference type="SAM" id="SignalP"/>
    </source>
</evidence>
<feature type="compositionally biased region" description="Gly residues" evidence="1">
    <location>
        <begin position="29"/>
        <end position="92"/>
    </location>
</feature>
<evidence type="ECO:0000313" key="3">
    <source>
        <dbReference type="EMBL" id="KAB5518277.1"/>
    </source>
</evidence>
<feature type="compositionally biased region" description="Gly residues" evidence="1">
    <location>
        <begin position="251"/>
        <end position="262"/>
    </location>
</feature>
<feature type="signal peptide" evidence="2">
    <location>
        <begin position="1"/>
        <end position="16"/>
    </location>
</feature>
<feature type="region of interest" description="Disordered" evidence="1">
    <location>
        <begin position="20"/>
        <end position="222"/>
    </location>
</feature>
<name>A0A5N5JU41_PANHP</name>
<gene>
    <name evidence="3" type="ORF">PHYPO_G00163890</name>
</gene>
<dbReference type="EMBL" id="VFJC01000029">
    <property type="protein sequence ID" value="KAB5518277.1"/>
    <property type="molecule type" value="Genomic_DNA"/>
</dbReference>
<feature type="compositionally biased region" description="Basic and acidic residues" evidence="1">
    <location>
        <begin position="150"/>
        <end position="172"/>
    </location>
</feature>
<feature type="compositionally biased region" description="Gly residues" evidence="1">
    <location>
        <begin position="99"/>
        <end position="114"/>
    </location>
</feature>
<comment type="caution">
    <text evidence="3">The sequence shown here is derived from an EMBL/GenBank/DDBJ whole genome shotgun (WGS) entry which is preliminary data.</text>
</comment>
<keyword evidence="4" id="KW-1185">Reference proteome</keyword>
<protein>
    <submittedName>
        <fullName evidence="3">Uncharacterized protein</fullName>
    </submittedName>
</protein>
<feature type="region of interest" description="Disordered" evidence="1">
    <location>
        <begin position="237"/>
        <end position="271"/>
    </location>
</feature>
<keyword evidence="2" id="KW-0732">Signal</keyword>
<accession>A0A5N5JU41</accession>
<proteinExistence type="predicted"/>
<feature type="chain" id="PRO_5024360905" evidence="2">
    <location>
        <begin position="17"/>
        <end position="371"/>
    </location>
</feature>
<dbReference type="Proteomes" id="UP000327468">
    <property type="component" value="Chromosome 28"/>
</dbReference>
<evidence type="ECO:0000313" key="4">
    <source>
        <dbReference type="Proteomes" id="UP000327468"/>
    </source>
</evidence>
<feature type="compositionally biased region" description="Low complexity" evidence="1">
    <location>
        <begin position="115"/>
        <end position="125"/>
    </location>
</feature>
<reference evidence="3 4" key="1">
    <citation type="submission" date="2019-06" db="EMBL/GenBank/DDBJ databases">
        <title>A chromosome-scale genome assembly of the striped catfish, Pangasianodon hypophthalmus.</title>
        <authorList>
            <person name="Wen M."/>
            <person name="Zahm M."/>
            <person name="Roques C."/>
            <person name="Cabau C."/>
            <person name="Klopp C."/>
            <person name="Donnadieu C."/>
            <person name="Jouanno E."/>
            <person name="Avarre J.-C."/>
            <person name="Campet M."/>
            <person name="Ha T.T.T."/>
            <person name="Dugue R."/>
            <person name="Lampietro C."/>
            <person name="Louis A."/>
            <person name="Herpin A."/>
            <person name="Echchiki A."/>
            <person name="Berthelot C."/>
            <person name="Parey E."/>
            <person name="Roest-Crollius H."/>
            <person name="Braasch I."/>
            <person name="Postlethwait J."/>
            <person name="Bobe J."/>
            <person name="Montfort J."/>
            <person name="Bouchez O."/>
            <person name="Begum T."/>
            <person name="Schartl M."/>
            <person name="Guiguen Y."/>
        </authorList>
    </citation>
    <scope>NUCLEOTIDE SEQUENCE [LARGE SCALE GENOMIC DNA]</scope>
    <source>
        <strain evidence="3 4">Indonesia</strain>
        <tissue evidence="3">Blood</tissue>
    </source>
</reference>